<gene>
    <name evidence="6" type="ORF">SAMN05444336_101160</name>
</gene>
<dbReference type="PANTHER" id="PTHR43130">
    <property type="entry name" value="ARAC-FAMILY TRANSCRIPTIONAL REGULATOR"/>
    <property type="match status" value="1"/>
</dbReference>
<keyword evidence="7" id="KW-1185">Reference proteome</keyword>
<evidence type="ECO:0000256" key="1">
    <source>
        <dbReference type="ARBA" id="ARBA00023015"/>
    </source>
</evidence>
<proteinExistence type="predicted"/>
<dbReference type="Gene3D" id="3.40.50.880">
    <property type="match status" value="1"/>
</dbReference>
<dbReference type="Proteomes" id="UP000199118">
    <property type="component" value="Unassembled WGS sequence"/>
</dbReference>
<dbReference type="InterPro" id="IPR002818">
    <property type="entry name" value="DJ-1/PfpI"/>
</dbReference>
<dbReference type="GO" id="GO:0043565">
    <property type="term" value="F:sequence-specific DNA binding"/>
    <property type="evidence" value="ECO:0007669"/>
    <property type="project" value="InterPro"/>
</dbReference>
<dbReference type="SUPFAM" id="SSF46689">
    <property type="entry name" value="Homeodomain-like"/>
    <property type="match status" value="1"/>
</dbReference>
<keyword evidence="3" id="KW-0804">Transcription</keyword>
<dbReference type="PROSITE" id="PS01124">
    <property type="entry name" value="HTH_ARAC_FAMILY_2"/>
    <property type="match status" value="1"/>
</dbReference>
<feature type="region of interest" description="Disordered" evidence="4">
    <location>
        <begin position="1"/>
        <end position="54"/>
    </location>
</feature>
<dbReference type="EMBL" id="FNMZ01000001">
    <property type="protein sequence ID" value="SDW11112.1"/>
    <property type="molecule type" value="Genomic_DNA"/>
</dbReference>
<dbReference type="STRING" id="356660.SAMN05444336_101160"/>
<dbReference type="InterPro" id="IPR052158">
    <property type="entry name" value="INH-QAR"/>
</dbReference>
<feature type="domain" description="HTH araC/xylS-type" evidence="5">
    <location>
        <begin position="266"/>
        <end position="365"/>
    </location>
</feature>
<name>A0A1H2QVA6_9RHOB</name>
<dbReference type="InterPro" id="IPR020449">
    <property type="entry name" value="Tscrpt_reg_AraC-type_HTH"/>
</dbReference>
<protein>
    <submittedName>
        <fullName evidence="6">Transcriptional regulator, AraC family with amidase-like domain</fullName>
    </submittedName>
</protein>
<dbReference type="RefSeq" id="WP_218133316.1">
    <property type="nucleotide sequence ID" value="NZ_FNMZ01000001.1"/>
</dbReference>
<organism evidence="6 7">
    <name type="scientific">Albimonas donghaensis</name>
    <dbReference type="NCBI Taxonomy" id="356660"/>
    <lineage>
        <taxon>Bacteria</taxon>
        <taxon>Pseudomonadati</taxon>
        <taxon>Pseudomonadota</taxon>
        <taxon>Alphaproteobacteria</taxon>
        <taxon>Rhodobacterales</taxon>
        <taxon>Paracoccaceae</taxon>
        <taxon>Albimonas</taxon>
    </lineage>
</organism>
<dbReference type="PANTHER" id="PTHR43130:SF3">
    <property type="entry name" value="HTH-TYPE TRANSCRIPTIONAL REGULATOR RV1931C"/>
    <property type="match status" value="1"/>
</dbReference>
<reference evidence="6 7" key="1">
    <citation type="submission" date="2016-10" db="EMBL/GenBank/DDBJ databases">
        <authorList>
            <person name="de Groot N.N."/>
        </authorList>
    </citation>
    <scope>NUCLEOTIDE SEQUENCE [LARGE SCALE GENOMIC DNA]</scope>
    <source>
        <strain evidence="6 7">DSM 17890</strain>
    </source>
</reference>
<keyword evidence="1" id="KW-0805">Transcription regulation</keyword>
<dbReference type="InterPro" id="IPR009057">
    <property type="entry name" value="Homeodomain-like_sf"/>
</dbReference>
<evidence type="ECO:0000259" key="5">
    <source>
        <dbReference type="PROSITE" id="PS01124"/>
    </source>
</evidence>
<accession>A0A1H2QVA6</accession>
<evidence type="ECO:0000256" key="3">
    <source>
        <dbReference type="ARBA" id="ARBA00023163"/>
    </source>
</evidence>
<dbReference type="InterPro" id="IPR018062">
    <property type="entry name" value="HTH_AraC-typ_CS"/>
</dbReference>
<keyword evidence="2" id="KW-0238">DNA-binding</keyword>
<dbReference type="AlphaFoldDB" id="A0A1H2QVA6"/>
<dbReference type="Pfam" id="PF01965">
    <property type="entry name" value="DJ-1_PfpI"/>
    <property type="match status" value="1"/>
</dbReference>
<dbReference type="SMART" id="SM00342">
    <property type="entry name" value="HTH_ARAC"/>
    <property type="match status" value="1"/>
</dbReference>
<dbReference type="SUPFAM" id="SSF52317">
    <property type="entry name" value="Class I glutamine amidotransferase-like"/>
    <property type="match status" value="1"/>
</dbReference>
<evidence type="ECO:0000256" key="4">
    <source>
        <dbReference type="SAM" id="MobiDB-lite"/>
    </source>
</evidence>
<dbReference type="Gene3D" id="1.10.10.60">
    <property type="entry name" value="Homeodomain-like"/>
    <property type="match status" value="2"/>
</dbReference>
<sequence>MPLSGAARPAIGRGGTEDPDRIGDAPDASSRVAAPLRGRARPTAGLHRPGGPDGPAAAAPIRWAILVAPGFPMMAFANLVEPLRAANELAGRPLYSWRLVSPDGAEVRASCGIALRPDQGADSAPPAERIVVCTGGAADARPPGPEIAWIRRSLRAGARVGAVADGAFLLARAGLLNGHACTLHDRSRSAFAAAFPDLELRREIFVIDRTRFTSAGGAAAFDMMLALIAEDGGPALAGAVADWFVHAQRNPGARPPEPSSRAALVADAIAEIESGGGETRLDVAGLAGALGVSSDRLERAFRAETGLTPGAWDRRARLRRAADLLERSTLPVREVAMACGYTSLSAFSRAFRAEHGRAPRESRRR</sequence>
<evidence type="ECO:0000313" key="6">
    <source>
        <dbReference type="EMBL" id="SDW11112.1"/>
    </source>
</evidence>
<dbReference type="PROSITE" id="PS00041">
    <property type="entry name" value="HTH_ARAC_FAMILY_1"/>
    <property type="match status" value="1"/>
</dbReference>
<dbReference type="InterPro" id="IPR018060">
    <property type="entry name" value="HTH_AraC"/>
</dbReference>
<dbReference type="GO" id="GO:0003700">
    <property type="term" value="F:DNA-binding transcription factor activity"/>
    <property type="evidence" value="ECO:0007669"/>
    <property type="project" value="InterPro"/>
</dbReference>
<dbReference type="Pfam" id="PF12833">
    <property type="entry name" value="HTH_18"/>
    <property type="match status" value="1"/>
</dbReference>
<dbReference type="CDD" id="cd03136">
    <property type="entry name" value="GATase1_AraC_ArgR_like"/>
    <property type="match status" value="1"/>
</dbReference>
<feature type="compositionally biased region" description="Basic and acidic residues" evidence="4">
    <location>
        <begin position="15"/>
        <end position="24"/>
    </location>
</feature>
<dbReference type="InterPro" id="IPR029062">
    <property type="entry name" value="Class_I_gatase-like"/>
</dbReference>
<evidence type="ECO:0000313" key="7">
    <source>
        <dbReference type="Proteomes" id="UP000199118"/>
    </source>
</evidence>
<dbReference type="PRINTS" id="PR00032">
    <property type="entry name" value="HTHARAC"/>
</dbReference>
<evidence type="ECO:0000256" key="2">
    <source>
        <dbReference type="ARBA" id="ARBA00023125"/>
    </source>
</evidence>